<reference evidence="1" key="2">
    <citation type="journal article" date="2021" name="PeerJ">
        <title>Extensive microbial diversity within the chicken gut microbiome revealed by metagenomics and culture.</title>
        <authorList>
            <person name="Gilroy R."/>
            <person name="Ravi A."/>
            <person name="Getino M."/>
            <person name="Pursley I."/>
            <person name="Horton D.L."/>
            <person name="Alikhan N.F."/>
            <person name="Baker D."/>
            <person name="Gharbi K."/>
            <person name="Hall N."/>
            <person name="Watson M."/>
            <person name="Adriaenssens E.M."/>
            <person name="Foster-Nyarko E."/>
            <person name="Jarju S."/>
            <person name="Secka A."/>
            <person name="Antonio M."/>
            <person name="Oren A."/>
            <person name="Chaudhuri R.R."/>
            <person name="La Ragione R."/>
            <person name="Hildebrand F."/>
            <person name="Pallen M.J."/>
        </authorList>
    </citation>
    <scope>NUCLEOTIDE SEQUENCE</scope>
    <source>
        <strain evidence="1">11167</strain>
    </source>
</reference>
<dbReference type="Pfam" id="PF21983">
    <property type="entry name" value="NikA-like"/>
    <property type="match status" value="1"/>
</dbReference>
<gene>
    <name evidence="1" type="primary">mobC</name>
    <name evidence="1" type="ORF">IAC42_03355</name>
</gene>
<accession>A0A9D9E9L2</accession>
<comment type="caution">
    <text evidence="1">The sequence shown here is derived from an EMBL/GenBank/DDBJ whole genome shotgun (WGS) entry which is preliminary data.</text>
</comment>
<dbReference type="AlphaFoldDB" id="A0A9D9E9L2"/>
<dbReference type="Proteomes" id="UP000823633">
    <property type="component" value="Unassembled WGS sequence"/>
</dbReference>
<protein>
    <submittedName>
        <fullName evidence="1">Plasmid mobilization relaxosome protein MobC</fullName>
    </submittedName>
</protein>
<name>A0A9D9E9L2_9SPIR</name>
<sequence length="100" mass="10886">MREHFVNTRLNDEEISLLDSLRKGTSLSRSSYMRAAALGTPPRIVPDANRELWVALSRVGSNLNQLAAAANIGGFPAGLEASIEETRRLLRDVRAQLVGG</sequence>
<dbReference type="InterPro" id="IPR053842">
    <property type="entry name" value="NikA-like"/>
</dbReference>
<dbReference type="EMBL" id="JADIMU010000021">
    <property type="protein sequence ID" value="MBO8442780.1"/>
    <property type="molecule type" value="Genomic_DNA"/>
</dbReference>
<evidence type="ECO:0000313" key="1">
    <source>
        <dbReference type="EMBL" id="MBO8442780.1"/>
    </source>
</evidence>
<reference evidence="1" key="1">
    <citation type="submission" date="2020-10" db="EMBL/GenBank/DDBJ databases">
        <authorList>
            <person name="Gilroy R."/>
        </authorList>
    </citation>
    <scope>NUCLEOTIDE SEQUENCE</scope>
    <source>
        <strain evidence="1">11167</strain>
    </source>
</reference>
<evidence type="ECO:0000313" key="2">
    <source>
        <dbReference type="Proteomes" id="UP000823633"/>
    </source>
</evidence>
<proteinExistence type="predicted"/>
<organism evidence="1 2">
    <name type="scientific">Candidatus Aphodenecus pullistercoris</name>
    <dbReference type="NCBI Taxonomy" id="2840669"/>
    <lineage>
        <taxon>Bacteria</taxon>
        <taxon>Pseudomonadati</taxon>
        <taxon>Spirochaetota</taxon>
        <taxon>Spirochaetia</taxon>
        <taxon>Spirochaetales</taxon>
        <taxon>Candidatus Aphodenecus</taxon>
    </lineage>
</organism>